<evidence type="ECO:0000256" key="9">
    <source>
        <dbReference type="ARBA" id="ARBA00023054"/>
    </source>
</evidence>
<evidence type="ECO:0000256" key="7">
    <source>
        <dbReference type="ARBA" id="ARBA00022927"/>
    </source>
</evidence>
<dbReference type="PANTHER" id="PTHR12701">
    <property type="entry name" value="BCR-ASSOCIATED PROTEIN, BAP"/>
    <property type="match status" value="1"/>
</dbReference>
<feature type="coiled-coil region" evidence="12">
    <location>
        <begin position="107"/>
        <end position="208"/>
    </location>
</feature>
<protein>
    <recommendedName>
        <fullName evidence="11">Endoplasmic reticulum transmembrane protein</fullName>
    </recommendedName>
</protein>
<dbReference type="GO" id="GO:0006886">
    <property type="term" value="P:intracellular protein transport"/>
    <property type="evidence" value="ECO:0007669"/>
    <property type="project" value="UniProtKB-UniRule"/>
</dbReference>
<dbReference type="GO" id="GO:0006888">
    <property type="term" value="P:endoplasmic reticulum to Golgi vesicle-mediated transport"/>
    <property type="evidence" value="ECO:0007669"/>
    <property type="project" value="UniProtKB-UniRule"/>
</dbReference>
<feature type="transmembrane region" description="Helical" evidence="11">
    <location>
        <begin position="43"/>
        <end position="63"/>
    </location>
</feature>
<dbReference type="Gene3D" id="1.20.5.110">
    <property type="match status" value="1"/>
</dbReference>
<keyword evidence="10 11" id="KW-0472">Membrane</keyword>
<accession>A0AAD6LU05</accession>
<evidence type="ECO:0000256" key="1">
    <source>
        <dbReference type="ARBA" id="ARBA00004477"/>
    </source>
</evidence>
<evidence type="ECO:0000313" key="13">
    <source>
        <dbReference type="EMBL" id="KAJ6973279.1"/>
    </source>
</evidence>
<keyword evidence="6 11" id="KW-0256">Endoplasmic reticulum</keyword>
<keyword evidence="3 11" id="KW-0813">Transport</keyword>
<feature type="transmembrane region" description="Helical" evidence="11">
    <location>
        <begin position="83"/>
        <end position="104"/>
    </location>
</feature>
<evidence type="ECO:0000256" key="10">
    <source>
        <dbReference type="ARBA" id="ARBA00023136"/>
    </source>
</evidence>
<keyword evidence="13" id="KW-0675">Receptor</keyword>
<dbReference type="Proteomes" id="UP001164929">
    <property type="component" value="Chromosome 14"/>
</dbReference>
<gene>
    <name evidence="13" type="ORF">NC653_033571</name>
</gene>
<evidence type="ECO:0000256" key="12">
    <source>
        <dbReference type="SAM" id="Coils"/>
    </source>
</evidence>
<keyword evidence="4 11" id="KW-0812">Transmembrane</keyword>
<feature type="transmembrane region" description="Helical" evidence="11">
    <location>
        <begin position="6"/>
        <end position="22"/>
    </location>
</feature>
<name>A0AAD6LU05_9ROSI</name>
<evidence type="ECO:0000256" key="3">
    <source>
        <dbReference type="ARBA" id="ARBA00022448"/>
    </source>
</evidence>
<comment type="function">
    <text evidence="11">May play a role in anterograde transport of membrane proteins from the endoplasmic reticulum to the Golgi.</text>
</comment>
<evidence type="ECO:0000256" key="5">
    <source>
        <dbReference type="ARBA" id="ARBA00022703"/>
    </source>
</evidence>
<dbReference type="EMBL" id="JAQIZT010000014">
    <property type="protein sequence ID" value="KAJ6973279.1"/>
    <property type="molecule type" value="Genomic_DNA"/>
</dbReference>
<dbReference type="PANTHER" id="PTHR12701:SF18">
    <property type="entry name" value="ENDOPLASMIC RETICULUM TRANSMEMBRANE PROTEIN"/>
    <property type="match status" value="1"/>
</dbReference>
<evidence type="ECO:0000256" key="8">
    <source>
        <dbReference type="ARBA" id="ARBA00022989"/>
    </source>
</evidence>
<dbReference type="AlphaFoldDB" id="A0AAD6LU05"/>
<organism evidence="13 14">
    <name type="scientific">Populus alba x Populus x berolinensis</name>
    <dbReference type="NCBI Taxonomy" id="444605"/>
    <lineage>
        <taxon>Eukaryota</taxon>
        <taxon>Viridiplantae</taxon>
        <taxon>Streptophyta</taxon>
        <taxon>Embryophyta</taxon>
        <taxon>Tracheophyta</taxon>
        <taxon>Spermatophyta</taxon>
        <taxon>Magnoliopsida</taxon>
        <taxon>eudicotyledons</taxon>
        <taxon>Gunneridae</taxon>
        <taxon>Pentapetalae</taxon>
        <taxon>rosids</taxon>
        <taxon>fabids</taxon>
        <taxon>Malpighiales</taxon>
        <taxon>Salicaceae</taxon>
        <taxon>Saliceae</taxon>
        <taxon>Populus</taxon>
    </lineage>
</organism>
<evidence type="ECO:0000256" key="11">
    <source>
        <dbReference type="RuleBase" id="RU367026"/>
    </source>
</evidence>
<dbReference type="GO" id="GO:0070973">
    <property type="term" value="P:protein localization to endoplasmic reticulum exit site"/>
    <property type="evidence" value="ECO:0007669"/>
    <property type="project" value="UniProtKB-UniRule"/>
</dbReference>
<proteinExistence type="inferred from homology"/>
<comment type="subcellular location">
    <subcellularLocation>
        <location evidence="1 11">Endoplasmic reticulum membrane</location>
        <topology evidence="1 11">Multi-pass membrane protein</topology>
    </subcellularLocation>
</comment>
<keyword evidence="7 11" id="KW-0653">Protein transport</keyword>
<comment type="caution">
    <text evidence="13">The sequence shown here is derived from an EMBL/GenBank/DDBJ whole genome shotgun (WGS) entry which is preliminary data.</text>
</comment>
<dbReference type="InterPro" id="IPR008417">
    <property type="entry name" value="BAP29/BAP31"/>
</dbReference>
<keyword evidence="9 12" id="KW-0175">Coiled coil</keyword>
<evidence type="ECO:0000256" key="6">
    <source>
        <dbReference type="ARBA" id="ARBA00022824"/>
    </source>
</evidence>
<keyword evidence="5" id="KW-0053">Apoptosis</keyword>
<dbReference type="FunFam" id="1.20.5.110:FF:000011">
    <property type="entry name" value="B-cell receptor-associated protein 29"/>
    <property type="match status" value="1"/>
</dbReference>
<evidence type="ECO:0000313" key="14">
    <source>
        <dbReference type="Proteomes" id="UP001164929"/>
    </source>
</evidence>
<dbReference type="GO" id="GO:0005789">
    <property type="term" value="C:endoplasmic reticulum membrane"/>
    <property type="evidence" value="ECO:0007669"/>
    <property type="project" value="UniProtKB-SubCell"/>
</dbReference>
<evidence type="ECO:0000256" key="4">
    <source>
        <dbReference type="ARBA" id="ARBA00022692"/>
    </source>
</evidence>
<evidence type="ECO:0000256" key="2">
    <source>
        <dbReference type="ARBA" id="ARBA00007956"/>
    </source>
</evidence>
<keyword evidence="14" id="KW-1185">Reference proteome</keyword>
<sequence length="345" mass="38547">MIQPLYIAIFSEMGVILTLIFRNPLRKFVIMGLDRVKRGRGPVVVKTVAGTILVLLLSNVYTIGNIQNRKIEAGALNPTDEVLMAMLLLQASLLGFLLFLSLMIDRLHHYIRELRLLRKAMEVAKKQNRSFEDGKNGEGKGLGEEVETLRSKVKKLESKYEAKVKEAEAAEAKAEALRKQSEGSLLQYDHLLEDNQSLRNQLDSIDQASSPSDGKKNICAVKFQNLFLIYSCNIEISEILAYTNLDPALEWWSSCCATISNGRLVGGRWESVSCGSHGEDGERQAFGRHRRKCPNFANLWKHGLVLNSFANSYTLEQLTPLIAELDYSAQPAVTCRCLGLAWATA</sequence>
<reference evidence="13" key="1">
    <citation type="journal article" date="2023" name="Mol. Ecol. Resour.">
        <title>Chromosome-level genome assembly of a triploid poplar Populus alba 'Berolinensis'.</title>
        <authorList>
            <person name="Chen S."/>
            <person name="Yu Y."/>
            <person name="Wang X."/>
            <person name="Wang S."/>
            <person name="Zhang T."/>
            <person name="Zhou Y."/>
            <person name="He R."/>
            <person name="Meng N."/>
            <person name="Wang Y."/>
            <person name="Liu W."/>
            <person name="Liu Z."/>
            <person name="Liu J."/>
            <person name="Guo Q."/>
            <person name="Huang H."/>
            <person name="Sederoff R.R."/>
            <person name="Wang G."/>
            <person name="Qu G."/>
            <person name="Chen S."/>
        </authorList>
    </citation>
    <scope>NUCLEOTIDE SEQUENCE</scope>
    <source>
        <strain evidence="13">SC-2020</strain>
    </source>
</reference>
<comment type="similarity">
    <text evidence="2 11">Belongs to the BCAP29/BCAP31 family.</text>
</comment>
<keyword evidence="11" id="KW-0931">ER-Golgi transport</keyword>
<keyword evidence="8 11" id="KW-1133">Transmembrane helix</keyword>